<dbReference type="PANTHER" id="PTHR10009">
    <property type="entry name" value="PROTEIN YELLOW-RELATED"/>
    <property type="match status" value="1"/>
</dbReference>
<dbReference type="InterPro" id="IPR011042">
    <property type="entry name" value="6-blade_b-propeller_TolB-like"/>
</dbReference>
<reference evidence="8 9" key="1">
    <citation type="submission" date="2014-07" db="EMBL/GenBank/DDBJ databases">
        <title>Genomic and transcriptomic analysis on Apis cerana provide comprehensive insights into honey bee biology.</title>
        <authorList>
            <person name="Diao Q."/>
            <person name="Sun L."/>
            <person name="Zheng H."/>
            <person name="Zheng H."/>
            <person name="Xu S."/>
            <person name="Wang S."/>
            <person name="Zeng Z."/>
            <person name="Hu F."/>
            <person name="Su S."/>
            <person name="Wu J."/>
        </authorList>
    </citation>
    <scope>NUCLEOTIDE SEQUENCE [LARGE SCALE GENOMIC DNA]</scope>
    <source>
        <tissue evidence="8">Pupae without intestine</tissue>
    </source>
</reference>
<feature type="region of interest" description="Disordered" evidence="6">
    <location>
        <begin position="417"/>
        <end position="485"/>
    </location>
</feature>
<dbReference type="PROSITE" id="PS51257">
    <property type="entry name" value="PROKAR_LIPOPROTEIN"/>
    <property type="match status" value="1"/>
</dbReference>
<evidence type="ECO:0000256" key="3">
    <source>
        <dbReference type="ARBA" id="ARBA00022525"/>
    </source>
</evidence>
<sequence>MTKWLLLMACLGIACQNIRGAVVRENSSRKKLTNTLNVIHEWKYVDYDFGSDEKRQAAIQSGEYDRTKNYPLDVDQWHDKTFVTMLRYDGVPSSLNVVSDKTGNGGPLLQPYPDWSFAKYEDCSGIVSANKIAIDEYERLWVLDSGLVNNIQPMCSPKLLAFDLTTSKLLKQVEIPHDVAVNATTGKGGLASLAVQAMDSVNTMVYMADNKDDALIVYQNADDSFHRLSSHISNHNFRSDKMSQENLTLKEVDNRVFGMALSSVTHNLYYSPLSSQNLYYVNTTSLMNSQNQGNDVQYESVQDVFSSQLSAKAVSKNGVLFFGFTNNTLGCWNEHQSLDRQNIDIVARNETLQMVVGMKIKQNLPQSGKVNNTQRNEHLLALTNKKQDVLNNDLNLEHVNFQILDANVNDLIRNSRCANSDNQDNNQHNYNHNQVRHSSKSDNQNNNQHNNQAYHSSKSDNWDNNNNQAHHSSKFDNQNNNQYNN</sequence>
<feature type="signal peptide" evidence="7">
    <location>
        <begin position="1"/>
        <end position="20"/>
    </location>
</feature>
<evidence type="ECO:0000256" key="1">
    <source>
        <dbReference type="ARBA" id="ARBA00004613"/>
    </source>
</evidence>
<accession>A0A2A3EG07</accession>
<evidence type="ECO:0000256" key="2">
    <source>
        <dbReference type="ARBA" id="ARBA00009127"/>
    </source>
</evidence>
<dbReference type="AlphaFoldDB" id="A0A2A3EG07"/>
<dbReference type="GO" id="GO:0005576">
    <property type="term" value="C:extracellular region"/>
    <property type="evidence" value="ECO:0007669"/>
    <property type="project" value="UniProtKB-SubCell"/>
</dbReference>
<evidence type="ECO:0000256" key="6">
    <source>
        <dbReference type="SAM" id="MobiDB-lite"/>
    </source>
</evidence>
<dbReference type="SMR" id="A0A2A3EG07"/>
<keyword evidence="9" id="KW-1185">Reference proteome</keyword>
<organism evidence="8 9">
    <name type="scientific">Apis cerana cerana</name>
    <name type="common">Oriental honeybee</name>
    <dbReference type="NCBI Taxonomy" id="94128"/>
    <lineage>
        <taxon>Eukaryota</taxon>
        <taxon>Metazoa</taxon>
        <taxon>Ecdysozoa</taxon>
        <taxon>Arthropoda</taxon>
        <taxon>Hexapoda</taxon>
        <taxon>Insecta</taxon>
        <taxon>Pterygota</taxon>
        <taxon>Neoptera</taxon>
        <taxon>Endopterygota</taxon>
        <taxon>Hymenoptera</taxon>
        <taxon>Apocrita</taxon>
        <taxon>Aculeata</taxon>
        <taxon>Apoidea</taxon>
        <taxon>Anthophila</taxon>
        <taxon>Apidae</taxon>
        <taxon>Apis</taxon>
    </lineage>
</organism>
<evidence type="ECO:0000313" key="8">
    <source>
        <dbReference type="EMBL" id="PBC30648.1"/>
    </source>
</evidence>
<dbReference type="Gene3D" id="2.120.10.30">
    <property type="entry name" value="TolB, C-terminal domain"/>
    <property type="match status" value="1"/>
</dbReference>
<protein>
    <submittedName>
        <fullName evidence="8">Major royal jelly protein</fullName>
    </submittedName>
</protein>
<dbReference type="InterPro" id="IPR017996">
    <property type="entry name" value="MRJP/yellow-related"/>
</dbReference>
<keyword evidence="4 7" id="KW-0732">Signal</keyword>
<evidence type="ECO:0000256" key="7">
    <source>
        <dbReference type="SAM" id="SignalP"/>
    </source>
</evidence>
<evidence type="ECO:0000313" key="9">
    <source>
        <dbReference type="Proteomes" id="UP000242457"/>
    </source>
</evidence>
<keyword evidence="3" id="KW-0964">Secreted</keyword>
<evidence type="ECO:0000256" key="5">
    <source>
        <dbReference type="ARBA" id="ARBA00023180"/>
    </source>
</evidence>
<dbReference type="Proteomes" id="UP000242457">
    <property type="component" value="Unassembled WGS sequence"/>
</dbReference>
<name>A0A2A3EG07_APICC</name>
<gene>
    <name evidence="8" type="ORF">APICC_06207</name>
</gene>
<dbReference type="EMBL" id="KZ288255">
    <property type="protein sequence ID" value="PBC30648.1"/>
    <property type="molecule type" value="Genomic_DNA"/>
</dbReference>
<feature type="compositionally biased region" description="Low complexity" evidence="6">
    <location>
        <begin position="419"/>
        <end position="433"/>
    </location>
</feature>
<feature type="chain" id="PRO_5013059461" evidence="7">
    <location>
        <begin position="21"/>
        <end position="485"/>
    </location>
</feature>
<evidence type="ECO:0000256" key="4">
    <source>
        <dbReference type="ARBA" id="ARBA00022729"/>
    </source>
</evidence>
<dbReference type="PRINTS" id="PR01366">
    <property type="entry name" value="ROYALJELLY"/>
</dbReference>
<keyword evidence="5" id="KW-0325">Glycoprotein</keyword>
<dbReference type="PANTHER" id="PTHR10009:SF7">
    <property type="entry name" value="GH10609P-RELATED"/>
    <property type="match status" value="1"/>
</dbReference>
<dbReference type="SUPFAM" id="SSF101898">
    <property type="entry name" value="NHL repeat"/>
    <property type="match status" value="1"/>
</dbReference>
<comment type="similarity">
    <text evidence="2">Belongs to the major royal jelly protein family.</text>
</comment>
<proteinExistence type="inferred from homology"/>
<comment type="subcellular location">
    <subcellularLocation>
        <location evidence="1">Secreted</location>
    </subcellularLocation>
</comment>
<dbReference type="STRING" id="94128.A0A2A3EG07"/>
<feature type="compositionally biased region" description="Low complexity" evidence="6">
    <location>
        <begin position="443"/>
        <end position="452"/>
    </location>
</feature>
<dbReference type="Pfam" id="PF03022">
    <property type="entry name" value="MRJP"/>
    <property type="match status" value="1"/>
</dbReference>
<dbReference type="OrthoDB" id="9977471at2759"/>